<dbReference type="InterPro" id="IPR044634">
    <property type="entry name" value="Zuotin/DnaJC2"/>
</dbReference>
<dbReference type="InterPro" id="IPR032003">
    <property type="entry name" value="RAC_head"/>
</dbReference>
<evidence type="ECO:0000256" key="4">
    <source>
        <dbReference type="SAM" id="MobiDB-lite"/>
    </source>
</evidence>
<dbReference type="PROSITE" id="PS00636">
    <property type="entry name" value="DNAJ_1"/>
    <property type="match status" value="1"/>
</dbReference>
<feature type="compositionally biased region" description="Basic residues" evidence="4">
    <location>
        <begin position="46"/>
        <end position="55"/>
    </location>
</feature>
<dbReference type="EMBL" id="JAJVCZ030000001">
    <property type="protein sequence ID" value="KAL0265152.1"/>
    <property type="molecule type" value="Genomic_DNA"/>
</dbReference>
<reference evidence="6 7" key="1">
    <citation type="submission" date="2024-02" db="EMBL/GenBank/DDBJ databases">
        <title>De novo assembly and annotation of 12 fungi associated with fruit tree decline syndrome in Ontario, Canada.</title>
        <authorList>
            <person name="Sulman M."/>
            <person name="Ellouze W."/>
            <person name="Ilyukhin E."/>
        </authorList>
    </citation>
    <scope>NUCLEOTIDE SEQUENCE [LARGE SCALE GENOMIC DNA]</scope>
    <source>
        <strain evidence="6 7">FDS-637</strain>
    </source>
</reference>
<dbReference type="Pfam" id="PF16717">
    <property type="entry name" value="RAC_head"/>
    <property type="match status" value="1"/>
</dbReference>
<dbReference type="CDD" id="cd06257">
    <property type="entry name" value="DnaJ"/>
    <property type="match status" value="1"/>
</dbReference>
<dbReference type="InterPro" id="IPR042569">
    <property type="entry name" value="RAC_head_sf"/>
</dbReference>
<dbReference type="InterPro" id="IPR058871">
    <property type="entry name" value="Zuotin_N"/>
</dbReference>
<dbReference type="PROSITE" id="PS50076">
    <property type="entry name" value="DNAJ_2"/>
    <property type="match status" value="1"/>
</dbReference>
<dbReference type="GeneID" id="92005197"/>
<evidence type="ECO:0000256" key="3">
    <source>
        <dbReference type="ARBA" id="ARBA00023186"/>
    </source>
</evidence>
<evidence type="ECO:0000259" key="5">
    <source>
        <dbReference type="PROSITE" id="PS50076"/>
    </source>
</evidence>
<dbReference type="InterPro" id="IPR054076">
    <property type="entry name" value="ZUO1-like_ZHD"/>
</dbReference>
<dbReference type="Proteomes" id="UP001430584">
    <property type="component" value="Unassembled WGS sequence"/>
</dbReference>
<dbReference type="Pfam" id="PF21884">
    <property type="entry name" value="ZUO1-like_ZHD"/>
    <property type="match status" value="1"/>
</dbReference>
<comment type="subcellular location">
    <subcellularLocation>
        <location evidence="1">Cytoplasm</location>
    </subcellularLocation>
</comment>
<accession>A0ABR3CW73</accession>
<keyword evidence="7" id="KW-1185">Reference proteome</keyword>
<dbReference type="PANTHER" id="PTHR43999">
    <property type="entry name" value="DNAJ HOMOLOG SUBFAMILY C MEMBER 2"/>
    <property type="match status" value="1"/>
</dbReference>
<name>A0ABR3CW73_9PEZI</name>
<evidence type="ECO:0000256" key="2">
    <source>
        <dbReference type="ARBA" id="ARBA00022490"/>
    </source>
</evidence>
<evidence type="ECO:0000313" key="7">
    <source>
        <dbReference type="Proteomes" id="UP001430584"/>
    </source>
</evidence>
<evidence type="ECO:0000256" key="1">
    <source>
        <dbReference type="ARBA" id="ARBA00004496"/>
    </source>
</evidence>
<feature type="domain" description="J" evidence="5">
    <location>
        <begin position="118"/>
        <end position="188"/>
    </location>
</feature>
<dbReference type="Pfam" id="PF26185">
    <property type="entry name" value="Zuotin_N"/>
    <property type="match status" value="1"/>
</dbReference>
<proteinExistence type="predicted"/>
<dbReference type="InterPro" id="IPR001623">
    <property type="entry name" value="DnaJ_domain"/>
</dbReference>
<feature type="region of interest" description="Disordered" evidence="4">
    <location>
        <begin position="40"/>
        <end position="82"/>
    </location>
</feature>
<dbReference type="Gene3D" id="1.10.287.110">
    <property type="entry name" value="DnaJ domain"/>
    <property type="match status" value="1"/>
</dbReference>
<feature type="compositionally biased region" description="Basic and acidic residues" evidence="4">
    <location>
        <begin position="56"/>
        <end position="73"/>
    </location>
</feature>
<dbReference type="Gene3D" id="1.10.8.840">
    <property type="entry name" value="Ribosome-associated complex head domain"/>
    <property type="match status" value="1"/>
</dbReference>
<gene>
    <name evidence="6" type="primary">zuo1</name>
    <name evidence="6" type="ORF">SLS55_001112</name>
</gene>
<keyword evidence="2" id="KW-0963">Cytoplasm</keyword>
<dbReference type="SUPFAM" id="SSF46565">
    <property type="entry name" value="Chaperone J-domain"/>
    <property type="match status" value="1"/>
</dbReference>
<feature type="region of interest" description="Disordered" evidence="4">
    <location>
        <begin position="322"/>
        <end position="376"/>
    </location>
</feature>
<comment type="caution">
    <text evidence="6">The sequence shown here is derived from an EMBL/GenBank/DDBJ whole genome shotgun (WGS) entry which is preliminary data.</text>
</comment>
<feature type="compositionally biased region" description="Basic and acidic residues" evidence="4">
    <location>
        <begin position="322"/>
        <end position="369"/>
    </location>
</feature>
<evidence type="ECO:0000313" key="6">
    <source>
        <dbReference type="EMBL" id="KAL0265152.1"/>
    </source>
</evidence>
<dbReference type="PANTHER" id="PTHR43999:SF1">
    <property type="entry name" value="DNAJ HOMOLOG SUBFAMILY C MEMBER 2"/>
    <property type="match status" value="1"/>
</dbReference>
<dbReference type="Pfam" id="PF00226">
    <property type="entry name" value="DnaJ"/>
    <property type="match status" value="1"/>
</dbReference>
<dbReference type="CDD" id="cd23953">
    <property type="entry name" value="zuotin_NTD"/>
    <property type="match status" value="1"/>
</dbReference>
<dbReference type="RefSeq" id="XP_066637892.1">
    <property type="nucleotide sequence ID" value="XM_066772613.1"/>
</dbReference>
<sequence>MSAVQINLPLPVLPSGWAADKDFKPVGALSAATQRNVEPVGPHFLAHARRKRHQRTFSEDDRIQAEKAAKKVEDEDDGEISEPEDPLMLQREAKDWKVRFEVHPIPQPPLIRKQQAQDHYAVLGITKYRWRATEEQIKRAHRKKVLKHHPDKKAAAGKAQDDNFFKCIQKATEVLLDPTKRRQFDSVDEAADVEPPTKKEAQKGNFYKLWGKVFESEGRFSKVQPVPQLGNEKSTKEDVENFYNFWYNFDSWRSFEYQDEDVPDDNESRDQRRHIEKKNLNARKKKKTEDSARLRHLVDDCLATDERIKKFRQEEYAQKHKKRLEKEAEAKRQAEEAQKAKEEEARQAAEKEAAAKADKETAKKAKEAAKNAAKKNKRVIRNAVKDANYFATGGDAPASQIDSVLNQTDLLITKLDADDLAAMVAKLNGKKEAAEIKKVYTEEVQRLAGAGKAKEDDFKALV</sequence>
<protein>
    <submittedName>
        <fullName evidence="6">Zuotin</fullName>
    </submittedName>
</protein>
<dbReference type="SMART" id="SM00271">
    <property type="entry name" value="DnaJ"/>
    <property type="match status" value="1"/>
</dbReference>
<keyword evidence="3" id="KW-0143">Chaperone</keyword>
<dbReference type="InterPro" id="IPR018253">
    <property type="entry name" value="DnaJ_domain_CS"/>
</dbReference>
<dbReference type="InterPro" id="IPR036869">
    <property type="entry name" value="J_dom_sf"/>
</dbReference>
<organism evidence="6 7">
    <name type="scientific">Diplodia seriata</name>
    <dbReference type="NCBI Taxonomy" id="420778"/>
    <lineage>
        <taxon>Eukaryota</taxon>
        <taxon>Fungi</taxon>
        <taxon>Dikarya</taxon>
        <taxon>Ascomycota</taxon>
        <taxon>Pezizomycotina</taxon>
        <taxon>Dothideomycetes</taxon>
        <taxon>Dothideomycetes incertae sedis</taxon>
        <taxon>Botryosphaeriales</taxon>
        <taxon>Botryosphaeriaceae</taxon>
        <taxon>Diplodia</taxon>
    </lineage>
</organism>